<dbReference type="RefSeq" id="WP_108601978.1">
    <property type="nucleotide sequence ID" value="NZ_CP026604.1"/>
</dbReference>
<protein>
    <submittedName>
        <fullName evidence="3">6-bladed beta-propeller</fullName>
    </submittedName>
</protein>
<evidence type="ECO:0000256" key="1">
    <source>
        <dbReference type="ARBA" id="ARBA00022729"/>
    </source>
</evidence>
<dbReference type="Gene3D" id="2.120.10.30">
    <property type="entry name" value="TolB, C-terminal domain"/>
    <property type="match status" value="2"/>
</dbReference>
<keyword evidence="4" id="KW-1185">Reference proteome</keyword>
<evidence type="ECO:0000313" key="3">
    <source>
        <dbReference type="EMBL" id="AWB65905.1"/>
    </source>
</evidence>
<dbReference type="EMBL" id="CP026604">
    <property type="protein sequence ID" value="AWB65905.1"/>
    <property type="molecule type" value="Genomic_DNA"/>
</dbReference>
<dbReference type="PANTHER" id="PTHR10680:SF38">
    <property type="entry name" value="BLL1368 PROTEIN"/>
    <property type="match status" value="1"/>
</dbReference>
<keyword evidence="2" id="KW-0325">Glycoprotein</keyword>
<keyword evidence="1" id="KW-0732">Signal</keyword>
<reference evidence="3 4" key="1">
    <citation type="submission" date="2018-01" db="EMBL/GenBank/DDBJ databases">
        <title>Genome sequence of a Cantenovulum-like bacteria.</title>
        <authorList>
            <person name="Tan W.R."/>
            <person name="Lau N.-S."/>
            <person name="Go F."/>
            <person name="Amirul A.-A.A."/>
        </authorList>
    </citation>
    <scope>NUCLEOTIDE SEQUENCE [LARGE SCALE GENOMIC DNA]</scope>
    <source>
        <strain evidence="3 4">CCB-QB4</strain>
    </source>
</reference>
<dbReference type="SUPFAM" id="SSF101898">
    <property type="entry name" value="NHL repeat"/>
    <property type="match status" value="1"/>
</dbReference>
<dbReference type="InterPro" id="IPR011042">
    <property type="entry name" value="6-blade_b-propeller_TolB-like"/>
</dbReference>
<dbReference type="PANTHER" id="PTHR10680">
    <property type="entry name" value="PEPTIDYL-GLYCINE ALPHA-AMIDATING MONOOXYGENASE"/>
    <property type="match status" value="1"/>
</dbReference>
<dbReference type="KEGG" id="cate:C2869_05365"/>
<dbReference type="OrthoDB" id="9799230at2"/>
<organism evidence="3 4">
    <name type="scientific">Saccharobesus litoralis</name>
    <dbReference type="NCBI Taxonomy" id="2172099"/>
    <lineage>
        <taxon>Bacteria</taxon>
        <taxon>Pseudomonadati</taxon>
        <taxon>Pseudomonadota</taxon>
        <taxon>Gammaproteobacteria</taxon>
        <taxon>Alteromonadales</taxon>
        <taxon>Alteromonadaceae</taxon>
        <taxon>Saccharobesus</taxon>
    </lineage>
</organism>
<evidence type="ECO:0000256" key="2">
    <source>
        <dbReference type="ARBA" id="ARBA00023180"/>
    </source>
</evidence>
<name>A0A2S0VNV8_9ALTE</name>
<sequence length="357" mass="40711">MNKYPIPESGQDPHGMIIGEGDFKYRVNSHWSQLDPEKYPVENCHDMVIDKQGRIIMLTDNTQNNVIVYSQDGELIEAWGTEYPGAHSIEIVEEDGEEFLYIVDHGWVLNRKWDGKSTDDWDSPFNKVIPQQGFVVKLTLDGRLVHTIGHPKTIGIYQPDMPFRPSDIAVAPNGDIYITDGYGSDFVIQYDSNGRYIRHWGGQNNSDENYNLVNTHGIGVDLRNPNDPHLIVSSRWQQCLKLFSLDGTYRQTINTPGAYIHGPVFAGEHFFAPVCWSHIDDKNADDSGFISIFDRNNRVIANLGAEPPVYNQGELQPMTTNWQIFNHCHGMCIDKQGNLYIGQWRAKQTYPIKLEKI</sequence>
<dbReference type="Proteomes" id="UP000244441">
    <property type="component" value="Chromosome"/>
</dbReference>
<proteinExistence type="predicted"/>
<gene>
    <name evidence="3" type="ORF">C2869_05365</name>
</gene>
<dbReference type="AlphaFoldDB" id="A0A2S0VNV8"/>
<evidence type="ECO:0000313" key="4">
    <source>
        <dbReference type="Proteomes" id="UP000244441"/>
    </source>
</evidence>
<accession>A0A2S0VNV8</accession>